<sequence length="247" mass="28347">MPQTAQQFWDSVAPITKYLVLGSVLTTVLTGFGLVPYYYLHLDFNSIFSRDLQVWRLFTNLFFFGGFSLNLLFNLLFLIQFSSKLENGHFEGRTADFAFMFLVGFFPMTFAAWLLGVPYLSFSYLTYLVYIWCNKNPEENLSMMFIPVTIPARYFPWALMGLHVLMGGSPIGDLIGIVSGHIYHYLDDYYPRYYGTRVLKTPQFLYSIFPPTRMNGAVHGFGGPQQRNPQPQQPAGRNWGAGRRLAD</sequence>
<keyword evidence="3 7" id="KW-0812">Transmembrane</keyword>
<dbReference type="Proteomes" id="UP001431209">
    <property type="component" value="Unassembled WGS sequence"/>
</dbReference>
<dbReference type="InterPro" id="IPR007599">
    <property type="entry name" value="DER1"/>
</dbReference>
<evidence type="ECO:0000256" key="3">
    <source>
        <dbReference type="ARBA" id="ARBA00022692"/>
    </source>
</evidence>
<feature type="compositionally biased region" description="Low complexity" evidence="8">
    <location>
        <begin position="224"/>
        <end position="236"/>
    </location>
</feature>
<dbReference type="InterPro" id="IPR035952">
    <property type="entry name" value="Rhomboid-like_sf"/>
</dbReference>
<dbReference type="EMBL" id="JAOPGA020000947">
    <property type="protein sequence ID" value="KAL0483302.1"/>
    <property type="molecule type" value="Genomic_DNA"/>
</dbReference>
<dbReference type="Gene3D" id="1.20.1540.10">
    <property type="entry name" value="Rhomboid-like"/>
    <property type="match status" value="1"/>
</dbReference>
<reference evidence="9 10" key="1">
    <citation type="submission" date="2024-03" db="EMBL/GenBank/DDBJ databases">
        <title>The Acrasis kona genome and developmental transcriptomes reveal deep origins of eukaryotic multicellular pathways.</title>
        <authorList>
            <person name="Sheikh S."/>
            <person name="Fu C.-J."/>
            <person name="Brown M.W."/>
            <person name="Baldauf S.L."/>
        </authorList>
    </citation>
    <scope>NUCLEOTIDE SEQUENCE [LARGE SCALE GENOMIC DNA]</scope>
    <source>
        <strain evidence="9 10">ATCC MYA-3509</strain>
    </source>
</reference>
<comment type="caution">
    <text evidence="7">Lacks conserved residue(s) required for the propagation of feature annotation.</text>
</comment>
<dbReference type="GO" id="GO:0005789">
    <property type="term" value="C:endoplasmic reticulum membrane"/>
    <property type="evidence" value="ECO:0007669"/>
    <property type="project" value="UniProtKB-SubCell"/>
</dbReference>
<evidence type="ECO:0000313" key="10">
    <source>
        <dbReference type="Proteomes" id="UP001431209"/>
    </source>
</evidence>
<dbReference type="SUPFAM" id="SSF144091">
    <property type="entry name" value="Rhomboid-like"/>
    <property type="match status" value="1"/>
</dbReference>
<dbReference type="AlphaFoldDB" id="A0AAW2Z0I9"/>
<evidence type="ECO:0000256" key="4">
    <source>
        <dbReference type="ARBA" id="ARBA00022824"/>
    </source>
</evidence>
<feature type="transmembrane region" description="Helical" evidence="7">
    <location>
        <begin position="61"/>
        <end position="79"/>
    </location>
</feature>
<comment type="subcellular location">
    <subcellularLocation>
        <location evidence="1 7">Endoplasmic reticulum membrane</location>
        <topology evidence="1 7">Multi-pass membrane protein</topology>
    </subcellularLocation>
</comment>
<gene>
    <name evidence="9" type="ORF">AKO1_014636</name>
</gene>
<dbReference type="Pfam" id="PF04511">
    <property type="entry name" value="DER1"/>
    <property type="match status" value="1"/>
</dbReference>
<evidence type="ECO:0000256" key="6">
    <source>
        <dbReference type="ARBA" id="ARBA00023136"/>
    </source>
</evidence>
<dbReference type="PANTHER" id="PTHR11009">
    <property type="entry name" value="DER1-LIKE PROTEIN, DERLIN"/>
    <property type="match status" value="1"/>
</dbReference>
<comment type="similarity">
    <text evidence="2 7">Belongs to the derlin family.</text>
</comment>
<evidence type="ECO:0000313" key="9">
    <source>
        <dbReference type="EMBL" id="KAL0483302.1"/>
    </source>
</evidence>
<keyword evidence="6 7" id="KW-0472">Membrane</keyword>
<dbReference type="GO" id="GO:0006950">
    <property type="term" value="P:response to stress"/>
    <property type="evidence" value="ECO:0007669"/>
    <property type="project" value="UniProtKB-ARBA"/>
</dbReference>
<comment type="function">
    <text evidence="7">May be involved in the degradation of misfolded endoplasmic reticulum (ER) luminal proteins.</text>
</comment>
<comment type="caution">
    <text evidence="9">The sequence shown here is derived from an EMBL/GenBank/DDBJ whole genome shotgun (WGS) entry which is preliminary data.</text>
</comment>
<keyword evidence="4 7" id="KW-0256">Endoplasmic reticulum</keyword>
<keyword evidence="5 7" id="KW-1133">Transmembrane helix</keyword>
<name>A0AAW2Z0I9_9EUKA</name>
<evidence type="ECO:0000256" key="7">
    <source>
        <dbReference type="RuleBase" id="RU363059"/>
    </source>
</evidence>
<evidence type="ECO:0000256" key="8">
    <source>
        <dbReference type="SAM" id="MobiDB-lite"/>
    </source>
</evidence>
<keyword evidence="10" id="KW-1185">Reference proteome</keyword>
<feature type="transmembrane region" description="Helical" evidence="7">
    <location>
        <begin position="99"/>
        <end position="120"/>
    </location>
</feature>
<proteinExistence type="inferred from homology"/>
<organism evidence="9 10">
    <name type="scientific">Acrasis kona</name>
    <dbReference type="NCBI Taxonomy" id="1008807"/>
    <lineage>
        <taxon>Eukaryota</taxon>
        <taxon>Discoba</taxon>
        <taxon>Heterolobosea</taxon>
        <taxon>Tetramitia</taxon>
        <taxon>Eutetramitia</taxon>
        <taxon>Acrasidae</taxon>
        <taxon>Acrasis</taxon>
    </lineage>
</organism>
<feature type="region of interest" description="Disordered" evidence="8">
    <location>
        <begin position="219"/>
        <end position="247"/>
    </location>
</feature>
<accession>A0AAW2Z0I9</accession>
<protein>
    <recommendedName>
        <fullName evidence="7">Derlin</fullName>
    </recommendedName>
</protein>
<evidence type="ECO:0000256" key="1">
    <source>
        <dbReference type="ARBA" id="ARBA00004477"/>
    </source>
</evidence>
<evidence type="ECO:0000256" key="2">
    <source>
        <dbReference type="ARBA" id="ARBA00008917"/>
    </source>
</evidence>
<feature type="transmembrane region" description="Helical" evidence="7">
    <location>
        <begin position="18"/>
        <end position="40"/>
    </location>
</feature>
<evidence type="ECO:0000256" key="5">
    <source>
        <dbReference type="ARBA" id="ARBA00022989"/>
    </source>
</evidence>